<organism evidence="2 3">
    <name type="scientific">Elysia marginata</name>
    <dbReference type="NCBI Taxonomy" id="1093978"/>
    <lineage>
        <taxon>Eukaryota</taxon>
        <taxon>Metazoa</taxon>
        <taxon>Spiralia</taxon>
        <taxon>Lophotrochozoa</taxon>
        <taxon>Mollusca</taxon>
        <taxon>Gastropoda</taxon>
        <taxon>Heterobranchia</taxon>
        <taxon>Euthyneura</taxon>
        <taxon>Panpulmonata</taxon>
        <taxon>Sacoglossa</taxon>
        <taxon>Placobranchoidea</taxon>
        <taxon>Plakobranchidae</taxon>
        <taxon>Elysia</taxon>
    </lineage>
</organism>
<dbReference type="SUPFAM" id="SSF53822">
    <property type="entry name" value="Periplasmic binding protein-like I"/>
    <property type="match status" value="1"/>
</dbReference>
<keyword evidence="1" id="KW-0732">Signal</keyword>
<dbReference type="EMBL" id="BMAT01008245">
    <property type="protein sequence ID" value="GFR81021.1"/>
    <property type="molecule type" value="Genomic_DNA"/>
</dbReference>
<sequence length="113" mass="12029">MTLTSIHLAFTYTILTLTSQRMVVTALKNMRIGVLVPLTGDKSMGQEVVAAAHLGVKAMNEDRSLTAVIADDYQFSIAVSDSGCDTGQVLQKVVELSTNLATTGHKVDAFVGE</sequence>
<dbReference type="InterPro" id="IPR028082">
    <property type="entry name" value="Peripla_BP_I"/>
</dbReference>
<feature type="chain" id="PRO_5043752680" description="Receptor ligand binding region domain-containing protein" evidence="1">
    <location>
        <begin position="27"/>
        <end position="113"/>
    </location>
</feature>
<evidence type="ECO:0000313" key="2">
    <source>
        <dbReference type="EMBL" id="GFR81021.1"/>
    </source>
</evidence>
<feature type="signal peptide" evidence="1">
    <location>
        <begin position="1"/>
        <end position="26"/>
    </location>
</feature>
<reference evidence="2 3" key="1">
    <citation type="journal article" date="2021" name="Elife">
        <title>Chloroplast acquisition without the gene transfer in kleptoplastic sea slugs, Plakobranchus ocellatus.</title>
        <authorList>
            <person name="Maeda T."/>
            <person name="Takahashi S."/>
            <person name="Yoshida T."/>
            <person name="Shimamura S."/>
            <person name="Takaki Y."/>
            <person name="Nagai Y."/>
            <person name="Toyoda A."/>
            <person name="Suzuki Y."/>
            <person name="Arimoto A."/>
            <person name="Ishii H."/>
            <person name="Satoh N."/>
            <person name="Nishiyama T."/>
            <person name="Hasebe M."/>
            <person name="Maruyama T."/>
            <person name="Minagawa J."/>
            <person name="Obokata J."/>
            <person name="Shigenobu S."/>
        </authorList>
    </citation>
    <scope>NUCLEOTIDE SEQUENCE [LARGE SCALE GENOMIC DNA]</scope>
</reference>
<evidence type="ECO:0000313" key="3">
    <source>
        <dbReference type="Proteomes" id="UP000762676"/>
    </source>
</evidence>
<proteinExistence type="predicted"/>
<gene>
    <name evidence="2" type="ORF">ElyMa_004059800</name>
</gene>
<keyword evidence="3" id="KW-1185">Reference proteome</keyword>
<dbReference type="Gene3D" id="3.40.50.2300">
    <property type="match status" value="1"/>
</dbReference>
<dbReference type="AlphaFoldDB" id="A0AAV4G8K2"/>
<protein>
    <recommendedName>
        <fullName evidence="4">Receptor ligand binding region domain-containing protein</fullName>
    </recommendedName>
</protein>
<dbReference type="Proteomes" id="UP000762676">
    <property type="component" value="Unassembled WGS sequence"/>
</dbReference>
<evidence type="ECO:0008006" key="4">
    <source>
        <dbReference type="Google" id="ProtNLM"/>
    </source>
</evidence>
<name>A0AAV4G8K2_9GAST</name>
<evidence type="ECO:0000256" key="1">
    <source>
        <dbReference type="SAM" id="SignalP"/>
    </source>
</evidence>
<accession>A0AAV4G8K2</accession>
<comment type="caution">
    <text evidence="2">The sequence shown here is derived from an EMBL/GenBank/DDBJ whole genome shotgun (WGS) entry which is preliminary data.</text>
</comment>